<dbReference type="Proteomes" id="UP000828390">
    <property type="component" value="Unassembled WGS sequence"/>
</dbReference>
<reference evidence="1" key="2">
    <citation type="submission" date="2020-11" db="EMBL/GenBank/DDBJ databases">
        <authorList>
            <person name="McCartney M.A."/>
            <person name="Auch B."/>
            <person name="Kono T."/>
            <person name="Mallez S."/>
            <person name="Becker A."/>
            <person name="Gohl D.M."/>
            <person name="Silverstein K.A.T."/>
            <person name="Koren S."/>
            <person name="Bechman K.B."/>
            <person name="Herman A."/>
            <person name="Abrahante J.E."/>
            <person name="Garbe J."/>
        </authorList>
    </citation>
    <scope>NUCLEOTIDE SEQUENCE</scope>
    <source>
        <strain evidence="1">Duluth1</strain>
        <tissue evidence="1">Whole animal</tissue>
    </source>
</reference>
<organism evidence="1 2">
    <name type="scientific">Dreissena polymorpha</name>
    <name type="common">Zebra mussel</name>
    <name type="synonym">Mytilus polymorpha</name>
    <dbReference type="NCBI Taxonomy" id="45954"/>
    <lineage>
        <taxon>Eukaryota</taxon>
        <taxon>Metazoa</taxon>
        <taxon>Spiralia</taxon>
        <taxon>Lophotrochozoa</taxon>
        <taxon>Mollusca</taxon>
        <taxon>Bivalvia</taxon>
        <taxon>Autobranchia</taxon>
        <taxon>Heteroconchia</taxon>
        <taxon>Euheterodonta</taxon>
        <taxon>Imparidentia</taxon>
        <taxon>Neoheterodontei</taxon>
        <taxon>Myida</taxon>
        <taxon>Dreissenoidea</taxon>
        <taxon>Dreissenidae</taxon>
        <taxon>Dreissena</taxon>
    </lineage>
</organism>
<protein>
    <submittedName>
        <fullName evidence="1">Uncharacterized protein</fullName>
    </submittedName>
</protein>
<name>A0A9D3YUQ5_DREPO</name>
<comment type="caution">
    <text evidence="1">The sequence shown here is derived from an EMBL/GenBank/DDBJ whole genome shotgun (WGS) entry which is preliminary data.</text>
</comment>
<dbReference type="AlphaFoldDB" id="A0A9D3YUQ5"/>
<sequence length="66" mass="8026">MEQRMQRMQQMQQMKRMQQIQRIREAQRMLQGLARGDPYNHDHFSWAGALMRAYVLDRVFELIGSE</sequence>
<gene>
    <name evidence="1" type="ORF">DPMN_065484</name>
</gene>
<reference evidence="1" key="1">
    <citation type="journal article" date="2019" name="bioRxiv">
        <title>The Genome of the Zebra Mussel, Dreissena polymorpha: A Resource for Invasive Species Research.</title>
        <authorList>
            <person name="McCartney M.A."/>
            <person name="Auch B."/>
            <person name="Kono T."/>
            <person name="Mallez S."/>
            <person name="Zhang Y."/>
            <person name="Obille A."/>
            <person name="Becker A."/>
            <person name="Abrahante J.E."/>
            <person name="Garbe J."/>
            <person name="Badalamenti J.P."/>
            <person name="Herman A."/>
            <person name="Mangelson H."/>
            <person name="Liachko I."/>
            <person name="Sullivan S."/>
            <person name="Sone E.D."/>
            <person name="Koren S."/>
            <person name="Silverstein K.A.T."/>
            <person name="Beckman K.B."/>
            <person name="Gohl D.M."/>
        </authorList>
    </citation>
    <scope>NUCLEOTIDE SEQUENCE</scope>
    <source>
        <strain evidence="1">Duluth1</strain>
        <tissue evidence="1">Whole animal</tissue>
    </source>
</reference>
<proteinExistence type="predicted"/>
<evidence type="ECO:0000313" key="1">
    <source>
        <dbReference type="EMBL" id="KAH3706104.1"/>
    </source>
</evidence>
<evidence type="ECO:0000313" key="2">
    <source>
        <dbReference type="Proteomes" id="UP000828390"/>
    </source>
</evidence>
<keyword evidence="2" id="KW-1185">Reference proteome</keyword>
<dbReference type="EMBL" id="JAIWYP010000014">
    <property type="protein sequence ID" value="KAH3706104.1"/>
    <property type="molecule type" value="Genomic_DNA"/>
</dbReference>
<accession>A0A9D3YUQ5</accession>